<dbReference type="AlphaFoldDB" id="A0A087SQR4"/>
<dbReference type="EMBL" id="KL662162">
    <property type="protein sequence ID" value="KFM28068.1"/>
    <property type="molecule type" value="Genomic_DNA"/>
</dbReference>
<evidence type="ECO:0000313" key="2">
    <source>
        <dbReference type="Proteomes" id="UP000028924"/>
    </source>
</evidence>
<dbReference type="RefSeq" id="XP_011401080.1">
    <property type="nucleotide sequence ID" value="XM_011402778.1"/>
</dbReference>
<organism evidence="1 2">
    <name type="scientific">Auxenochlorella protothecoides</name>
    <name type="common">Green microalga</name>
    <name type="synonym">Chlorella protothecoides</name>
    <dbReference type="NCBI Taxonomy" id="3075"/>
    <lineage>
        <taxon>Eukaryota</taxon>
        <taxon>Viridiplantae</taxon>
        <taxon>Chlorophyta</taxon>
        <taxon>core chlorophytes</taxon>
        <taxon>Trebouxiophyceae</taxon>
        <taxon>Chlorellales</taxon>
        <taxon>Chlorellaceae</taxon>
        <taxon>Auxenochlorella</taxon>
    </lineage>
</organism>
<dbReference type="Proteomes" id="UP000028924">
    <property type="component" value="Unassembled WGS sequence"/>
</dbReference>
<sequence>IARVSTVAVVVPSPAASLVAPATCFTSAAPRLWKRSENSTALATVTPSLVILGPPYGCSITTFRPCWVTWTASASFSTPCSMEARQASPNRMSLAA</sequence>
<name>A0A087SQR4_AUXPR</name>
<keyword evidence="2" id="KW-1185">Reference proteome</keyword>
<reference evidence="1 2" key="1">
    <citation type="journal article" date="2014" name="BMC Genomics">
        <title>Oil accumulation mechanisms of the oleaginous microalga Chlorella protothecoides revealed through its genome, transcriptomes, and proteomes.</title>
        <authorList>
            <person name="Gao C."/>
            <person name="Wang Y."/>
            <person name="Shen Y."/>
            <person name="Yan D."/>
            <person name="He X."/>
            <person name="Dai J."/>
            <person name="Wu Q."/>
        </authorList>
    </citation>
    <scope>NUCLEOTIDE SEQUENCE [LARGE SCALE GENOMIC DNA]</scope>
    <source>
        <strain evidence="1 2">0710</strain>
    </source>
</reference>
<dbReference type="OrthoDB" id="7298486at2759"/>
<gene>
    <name evidence="1" type="ORF">F751_5179</name>
</gene>
<dbReference type="KEGG" id="apro:F751_5179"/>
<dbReference type="GeneID" id="23616570"/>
<accession>A0A087SQR4</accession>
<feature type="non-terminal residue" evidence="1">
    <location>
        <position position="1"/>
    </location>
</feature>
<feature type="non-terminal residue" evidence="1">
    <location>
        <position position="96"/>
    </location>
</feature>
<evidence type="ECO:0000313" key="1">
    <source>
        <dbReference type="EMBL" id="KFM28068.1"/>
    </source>
</evidence>
<proteinExistence type="predicted"/>
<protein>
    <submittedName>
        <fullName evidence="1">Uncharacterized protein</fullName>
    </submittedName>
</protein>